<dbReference type="Proteomes" id="UP000000763">
    <property type="component" value="Chromosome 11"/>
</dbReference>
<dbReference type="EMBL" id="AC146939">
    <property type="protein sequence ID" value="AAX95938.1"/>
    <property type="molecule type" value="Genomic_DNA"/>
</dbReference>
<feature type="compositionally biased region" description="Low complexity" evidence="1">
    <location>
        <begin position="40"/>
        <end position="61"/>
    </location>
</feature>
<feature type="domain" description="Retrotransposon gag" evidence="2">
    <location>
        <begin position="193"/>
        <end position="281"/>
    </location>
</feature>
<name>Q2R5Y5_ORYSJ</name>
<reference evidence="3" key="2">
    <citation type="submission" date="2005-04" db="EMBL/GenBank/DDBJ databases">
        <authorList>
            <person name="Buell R."/>
        </authorList>
    </citation>
    <scope>NUCLEOTIDE SEQUENCE</scope>
</reference>
<reference evidence="5" key="1">
    <citation type="journal article" date="2005" name="Nature">
        <title>The map-based sequence of the rice genome.</title>
        <authorList>
            <consortium name="International rice genome sequencing project (IRGSP)"/>
            <person name="Matsumoto T."/>
            <person name="Wu J."/>
            <person name="Kanamori H."/>
            <person name="Katayose Y."/>
            <person name="Fujisawa M."/>
            <person name="Namiki N."/>
            <person name="Mizuno H."/>
            <person name="Yamamoto K."/>
            <person name="Antonio B.A."/>
            <person name="Baba T."/>
            <person name="Sakata K."/>
            <person name="Nagamura Y."/>
            <person name="Aoki H."/>
            <person name="Arikawa K."/>
            <person name="Arita K."/>
            <person name="Bito T."/>
            <person name="Chiden Y."/>
            <person name="Fujitsuka N."/>
            <person name="Fukunaka R."/>
            <person name="Hamada M."/>
            <person name="Harada C."/>
            <person name="Hayashi A."/>
            <person name="Hijishita S."/>
            <person name="Honda M."/>
            <person name="Hosokawa S."/>
            <person name="Ichikawa Y."/>
            <person name="Idonuma A."/>
            <person name="Iijima M."/>
            <person name="Ikeda M."/>
            <person name="Ikeno M."/>
            <person name="Ito K."/>
            <person name="Ito S."/>
            <person name="Ito T."/>
            <person name="Ito Y."/>
            <person name="Ito Y."/>
            <person name="Iwabuchi A."/>
            <person name="Kamiya K."/>
            <person name="Karasawa W."/>
            <person name="Kurita K."/>
            <person name="Katagiri S."/>
            <person name="Kikuta A."/>
            <person name="Kobayashi H."/>
            <person name="Kobayashi N."/>
            <person name="Machita K."/>
            <person name="Maehara T."/>
            <person name="Masukawa M."/>
            <person name="Mizubayashi T."/>
            <person name="Mukai Y."/>
            <person name="Nagasaki H."/>
            <person name="Nagata Y."/>
            <person name="Naito S."/>
            <person name="Nakashima M."/>
            <person name="Nakama Y."/>
            <person name="Nakamichi Y."/>
            <person name="Nakamura M."/>
            <person name="Meguro A."/>
            <person name="Negishi M."/>
            <person name="Ohta I."/>
            <person name="Ohta T."/>
            <person name="Okamoto M."/>
            <person name="Ono N."/>
            <person name="Saji S."/>
            <person name="Sakaguchi M."/>
            <person name="Sakai K."/>
            <person name="Shibata M."/>
            <person name="Shimokawa T."/>
            <person name="Song J."/>
            <person name="Takazaki Y."/>
            <person name="Terasawa K."/>
            <person name="Tsugane M."/>
            <person name="Tsuji K."/>
            <person name="Ueda S."/>
            <person name="Waki K."/>
            <person name="Yamagata H."/>
            <person name="Yamamoto M."/>
            <person name="Yamamoto S."/>
            <person name="Yamane H."/>
            <person name="Yoshiki S."/>
            <person name="Yoshihara R."/>
            <person name="Yukawa K."/>
            <person name="Zhong H."/>
            <person name="Yano M."/>
            <person name="Yuan Q."/>
            <person name="Ouyang S."/>
            <person name="Liu J."/>
            <person name="Jones K.M."/>
            <person name="Gansberger K."/>
            <person name="Moffat K."/>
            <person name="Hill J."/>
            <person name="Bera J."/>
            <person name="Fadrosh D."/>
            <person name="Jin S."/>
            <person name="Johri S."/>
            <person name="Kim M."/>
            <person name="Overton L."/>
            <person name="Reardon M."/>
            <person name="Tsitrin T."/>
            <person name="Vuong H."/>
            <person name="Weaver B."/>
            <person name="Ciecko A."/>
            <person name="Tallon L."/>
            <person name="Jackson J."/>
            <person name="Pai G."/>
            <person name="Aken S.V."/>
            <person name="Utterback T."/>
            <person name="Reidmuller S."/>
            <person name="Feldblyum T."/>
            <person name="Hsiao J."/>
            <person name="Zismann V."/>
            <person name="Iobst S."/>
            <person name="de Vazeille A.R."/>
            <person name="Buell C.R."/>
            <person name="Ying K."/>
            <person name="Li Y."/>
            <person name="Lu T."/>
            <person name="Huang Y."/>
            <person name="Zhao Q."/>
            <person name="Feng Q."/>
            <person name="Zhang L."/>
            <person name="Zhu J."/>
            <person name="Weng Q."/>
            <person name="Mu J."/>
            <person name="Lu Y."/>
            <person name="Fan D."/>
            <person name="Liu Y."/>
            <person name="Guan J."/>
            <person name="Zhang Y."/>
            <person name="Yu S."/>
            <person name="Liu X."/>
            <person name="Zhang Y."/>
            <person name="Hong G."/>
            <person name="Han B."/>
            <person name="Choisne N."/>
            <person name="Demange N."/>
            <person name="Orjeda G."/>
            <person name="Samain S."/>
            <person name="Cattolico L."/>
            <person name="Pelletier E."/>
            <person name="Couloux A."/>
            <person name="Segurens B."/>
            <person name="Wincker P."/>
            <person name="D'Hont A."/>
            <person name="Scarpelli C."/>
            <person name="Weissenbach J."/>
            <person name="Salanoubat M."/>
            <person name="Quetier F."/>
            <person name="Yu Y."/>
            <person name="Kim H.R."/>
            <person name="Rambo T."/>
            <person name="Currie J."/>
            <person name="Collura K."/>
            <person name="Luo M."/>
            <person name="Yang T."/>
            <person name="Ammiraju J.S.S."/>
            <person name="Engler F."/>
            <person name="Soderlund C."/>
            <person name="Wing R.A."/>
            <person name="Palmer L.E."/>
            <person name="de la Bastide M."/>
            <person name="Spiegel L."/>
            <person name="Nascimento L."/>
            <person name="Zutavern T."/>
            <person name="O'Shaughnessy A."/>
            <person name="Dike S."/>
            <person name="Dedhia N."/>
            <person name="Preston R."/>
            <person name="Balija V."/>
            <person name="McCombie W.R."/>
            <person name="Chow T."/>
            <person name="Chen H."/>
            <person name="Chung M."/>
            <person name="Chen C."/>
            <person name="Shaw J."/>
            <person name="Wu H."/>
            <person name="Hsiao K."/>
            <person name="Chao Y."/>
            <person name="Chu M."/>
            <person name="Cheng C."/>
            <person name="Hour A."/>
            <person name="Lee P."/>
            <person name="Lin S."/>
            <person name="Lin Y."/>
            <person name="Liou J."/>
            <person name="Liu S."/>
            <person name="Hsing Y."/>
            <person name="Raghuvanshi S."/>
            <person name="Mohanty A."/>
            <person name="Bharti A.K."/>
            <person name="Gaur A."/>
            <person name="Gupta V."/>
            <person name="Kumar D."/>
            <person name="Ravi V."/>
            <person name="Vij S."/>
            <person name="Kapur A."/>
            <person name="Khurana P."/>
            <person name="Khurana P."/>
            <person name="Khurana J.P."/>
            <person name="Tyagi A.K."/>
            <person name="Gaikwad K."/>
            <person name="Singh A."/>
            <person name="Dalal V."/>
            <person name="Srivastava S."/>
            <person name="Dixit A."/>
            <person name="Pal A.K."/>
            <person name="Ghazi I.A."/>
            <person name="Yadav M."/>
            <person name="Pandit A."/>
            <person name="Bhargava A."/>
            <person name="Sureshbabu K."/>
            <person name="Batra K."/>
            <person name="Sharma T.R."/>
            <person name="Mohapatra T."/>
            <person name="Singh N.K."/>
            <person name="Messing J."/>
            <person name="Nelson A.B."/>
            <person name="Fuks G."/>
            <person name="Kavchok S."/>
            <person name="Keizer G."/>
            <person name="Linton E."/>
            <person name="Llaca V."/>
            <person name="Song R."/>
            <person name="Tanyolac B."/>
            <person name="Young S."/>
            <person name="Ho-Il K."/>
            <person name="Hahn J.H."/>
            <person name="Sangsakoo G."/>
            <person name="Vanavichit A."/>
            <person name="de Mattos Luiz.A.T."/>
            <person name="Zimmer P.D."/>
            <person name="Malone G."/>
            <person name="Dellagostin O."/>
            <person name="de Oliveira A.C."/>
            <person name="Bevan M."/>
            <person name="Bancroft I."/>
            <person name="Minx P."/>
            <person name="Cordum H."/>
            <person name="Wilson R."/>
            <person name="Cheng Z."/>
            <person name="Jin W."/>
            <person name="Jiang J."/>
            <person name="Leong S.A."/>
            <person name="Iwama H."/>
            <person name="Gojobori T."/>
            <person name="Itoh T."/>
            <person name="Niimura Y."/>
            <person name="Fujii Y."/>
            <person name="Habara T."/>
            <person name="Sakai H."/>
            <person name="Sato Y."/>
            <person name="Wilson G."/>
            <person name="Kumar K."/>
            <person name="McCouch S."/>
            <person name="Juretic N."/>
            <person name="Hoen D."/>
            <person name="Wright S."/>
            <person name="Bruskiewich R."/>
            <person name="Bureau T."/>
            <person name="Miyao A."/>
            <person name="Hirochika H."/>
            <person name="Nishikawa T."/>
            <person name="Kadowaki K."/>
            <person name="Sugiura M."/>
            <person name="Burr B."/>
            <person name="Sasaki T."/>
        </authorList>
    </citation>
    <scope>NUCLEOTIDE SEQUENCE [LARGE SCALE GENOMIC DNA]</scope>
    <source>
        <strain evidence="5">cv. Nipponbare</strain>
    </source>
</reference>
<reference evidence="5" key="4">
    <citation type="journal article" date="2008" name="Nucleic Acids Res.">
        <title>The rice annotation project database (RAP-DB): 2008 update.</title>
        <authorList>
            <consortium name="The rice annotation project (RAP)"/>
        </authorList>
    </citation>
    <scope>GENOME REANNOTATION</scope>
    <source>
        <strain evidence="5">cv. Nipponbare</strain>
    </source>
</reference>
<evidence type="ECO:0000259" key="2">
    <source>
        <dbReference type="Pfam" id="PF03732"/>
    </source>
</evidence>
<organism evidence="3 5">
    <name type="scientific">Oryza sativa subsp. japonica</name>
    <name type="common">Rice</name>
    <dbReference type="NCBI Taxonomy" id="39947"/>
    <lineage>
        <taxon>Eukaryota</taxon>
        <taxon>Viridiplantae</taxon>
        <taxon>Streptophyta</taxon>
        <taxon>Embryophyta</taxon>
        <taxon>Tracheophyta</taxon>
        <taxon>Spermatophyta</taxon>
        <taxon>Magnoliopsida</taxon>
        <taxon>Liliopsida</taxon>
        <taxon>Poales</taxon>
        <taxon>Poaceae</taxon>
        <taxon>BOP clade</taxon>
        <taxon>Oryzoideae</taxon>
        <taxon>Oryzeae</taxon>
        <taxon>Oryzinae</taxon>
        <taxon>Oryza</taxon>
        <taxon>Oryza sativa</taxon>
    </lineage>
</organism>
<feature type="region of interest" description="Disordered" evidence="1">
    <location>
        <begin position="1"/>
        <end position="61"/>
    </location>
</feature>
<evidence type="ECO:0000256" key="1">
    <source>
        <dbReference type="SAM" id="MobiDB-lite"/>
    </source>
</evidence>
<reference evidence="3" key="3">
    <citation type="submission" date="2006-11" db="EMBL/GenBank/DDBJ databases">
        <title>.</title>
        <authorList>
            <person name="Buell C."/>
            <person name="Yuan Q."/>
            <person name="Ouyang S."/>
            <person name="Liu J."/>
            <person name="Wang A."/>
            <person name="Maiti R."/>
            <person name="Lin H."/>
            <person name="Zhu W."/>
            <person name="Hamilton J."/>
            <person name="Jones K."/>
            <person name="Tallon L."/>
            <person name="Feldblyum T."/>
            <person name="Tsitrin T."/>
            <person name="Bera J."/>
            <person name="Kim M."/>
            <person name="Jin S."/>
            <person name="Fadrosh D."/>
            <person name="Vuong H."/>
            <person name="Overton II L."/>
            <person name="Reardon M."/>
            <person name="Weaver B."/>
            <person name="Johri S."/>
            <person name="Lewis M."/>
            <person name="Utterback T."/>
            <person name="Van Aken S."/>
            <person name="Wortman J."/>
            <person name="Haas B."/>
            <person name="Koo H."/>
            <person name="Zismann V."/>
            <person name="Hsiao J."/>
            <person name="Iobst S."/>
            <person name="de Vazeilles A."/>
            <person name="White O."/>
            <person name="Salzberg S."/>
            <person name="Fraser C."/>
        </authorList>
    </citation>
    <scope>NUCLEOTIDE SEQUENCE</scope>
</reference>
<evidence type="ECO:0000313" key="3">
    <source>
        <dbReference type="EMBL" id="AAX95938.1"/>
    </source>
</evidence>
<accession>Q2R5Y5</accession>
<dbReference type="EMBL" id="AC146938">
    <property type="protein sequence ID" value="AAX95994.1"/>
    <property type="molecule type" value="Genomic_DNA"/>
</dbReference>
<dbReference type="AlphaFoldDB" id="Q2R5Y5"/>
<dbReference type="Pfam" id="PF03732">
    <property type="entry name" value="Retrotrans_gag"/>
    <property type="match status" value="1"/>
</dbReference>
<protein>
    <submittedName>
        <fullName evidence="3">Retrotransposon protein, putative, Ty3-gypsy sub-class</fullName>
    </submittedName>
</protein>
<evidence type="ECO:0000313" key="5">
    <source>
        <dbReference type="Proteomes" id="UP000000763"/>
    </source>
</evidence>
<gene>
    <name evidence="4" type="ordered locus">LOC_Os11g22920</name>
</gene>
<dbReference type="PANTHER" id="PTHR33223">
    <property type="entry name" value="CCHC-TYPE DOMAIN-CONTAINING PROTEIN"/>
    <property type="match status" value="1"/>
</dbReference>
<dbReference type="PANTHER" id="PTHR33223:SF10">
    <property type="entry name" value="AMINOTRANSFERASE-LIKE PLANT MOBILE DOMAIN-CONTAINING PROTEIN"/>
    <property type="match status" value="1"/>
</dbReference>
<proteinExistence type="predicted"/>
<dbReference type="InterPro" id="IPR005162">
    <property type="entry name" value="Retrotrans_gag_dom"/>
</dbReference>
<evidence type="ECO:0000313" key="4">
    <source>
        <dbReference type="EMBL" id="AAX95994.1"/>
    </source>
</evidence>
<sequence>MPPKKIAKERVAKRKEGNSEGEMVGEEGAEPSASDAEAGAALLPVAAPSLPSSAPTTSTDQETVKAAAAAKALQIRDVILSSQVLGASQAAASSQHATTSTALTASQANANLEAQAEADMGAMRQNMAKFDKAVWRKGFATKLGNQESSHFPTQFKYPPVPSYSGETDPKEFLSIYESAIESAHGDENIKAKVIQLALDGIAKSWYFNLLVNSTCSWEQLCDVFVLNFRGTCEEPKTQQDLGIHQRPGKSTRDYMRRFSQARCQVQDITEASVINAALASLLKGELTRKIARKETRTIEHIFRIIDGYARGEEDTKWRQEIQAKYDKAAATATATAQAQA</sequence>
<feature type="compositionally biased region" description="Basic and acidic residues" evidence="1">
    <location>
        <begin position="1"/>
        <end position="18"/>
    </location>
</feature>